<keyword evidence="4" id="KW-0804">Transcription</keyword>
<dbReference type="InterPro" id="IPR000792">
    <property type="entry name" value="Tscrpt_reg_LuxR_C"/>
</dbReference>
<dbReference type="Pfam" id="PF00072">
    <property type="entry name" value="Response_reg"/>
    <property type="match status" value="1"/>
</dbReference>
<dbReference type="SUPFAM" id="SSF52172">
    <property type="entry name" value="CheY-like"/>
    <property type="match status" value="1"/>
</dbReference>
<dbReference type="Pfam" id="PF00196">
    <property type="entry name" value="GerE"/>
    <property type="match status" value="1"/>
</dbReference>
<dbReference type="InterPro" id="IPR058245">
    <property type="entry name" value="NreC/VraR/RcsB-like_REC"/>
</dbReference>
<gene>
    <name evidence="8" type="ORF">ACFQDH_09580</name>
</gene>
<reference evidence="9" key="1">
    <citation type="journal article" date="2019" name="Int. J. Syst. Evol. Microbiol.">
        <title>The Global Catalogue of Microorganisms (GCM) 10K type strain sequencing project: providing services to taxonomists for standard genome sequencing and annotation.</title>
        <authorList>
            <consortium name="The Broad Institute Genomics Platform"/>
            <consortium name="The Broad Institute Genome Sequencing Center for Infectious Disease"/>
            <person name="Wu L."/>
            <person name="Ma J."/>
        </authorList>
    </citation>
    <scope>NUCLEOTIDE SEQUENCE [LARGE SCALE GENOMIC DNA]</scope>
    <source>
        <strain evidence="9">CCUG 58127</strain>
    </source>
</reference>
<dbReference type="InterPro" id="IPR016032">
    <property type="entry name" value="Sig_transdc_resp-reg_C-effctor"/>
</dbReference>
<feature type="domain" description="Response regulatory" evidence="7">
    <location>
        <begin position="2"/>
        <end position="122"/>
    </location>
</feature>
<proteinExistence type="predicted"/>
<evidence type="ECO:0000256" key="2">
    <source>
        <dbReference type="ARBA" id="ARBA00023015"/>
    </source>
</evidence>
<organism evidence="8 9">
    <name type="scientific">Flexivirga alba</name>
    <dbReference type="NCBI Taxonomy" id="702742"/>
    <lineage>
        <taxon>Bacteria</taxon>
        <taxon>Bacillati</taxon>
        <taxon>Actinomycetota</taxon>
        <taxon>Actinomycetes</taxon>
        <taxon>Micrococcales</taxon>
        <taxon>Dermacoccaceae</taxon>
        <taxon>Flexivirga</taxon>
    </lineage>
</organism>
<evidence type="ECO:0000256" key="4">
    <source>
        <dbReference type="ARBA" id="ARBA00023163"/>
    </source>
</evidence>
<dbReference type="InterPro" id="IPR011006">
    <property type="entry name" value="CheY-like_superfamily"/>
</dbReference>
<keyword evidence="3" id="KW-0238">DNA-binding</keyword>
<dbReference type="SUPFAM" id="SSF46894">
    <property type="entry name" value="C-terminal effector domain of the bipartite response regulators"/>
    <property type="match status" value="1"/>
</dbReference>
<evidence type="ECO:0000256" key="3">
    <source>
        <dbReference type="ARBA" id="ARBA00023125"/>
    </source>
</evidence>
<evidence type="ECO:0000256" key="5">
    <source>
        <dbReference type="PROSITE-ProRule" id="PRU00169"/>
    </source>
</evidence>
<dbReference type="Proteomes" id="UP001596298">
    <property type="component" value="Unassembled WGS sequence"/>
</dbReference>
<protein>
    <submittedName>
        <fullName evidence="8">Response regulator</fullName>
    </submittedName>
</protein>
<feature type="domain" description="HTH luxR-type" evidence="6">
    <location>
        <begin position="144"/>
        <end position="214"/>
    </location>
</feature>
<dbReference type="Gene3D" id="3.40.50.2300">
    <property type="match status" value="1"/>
</dbReference>
<dbReference type="InterPro" id="IPR001789">
    <property type="entry name" value="Sig_transdc_resp-reg_receiver"/>
</dbReference>
<evidence type="ECO:0000259" key="7">
    <source>
        <dbReference type="PROSITE" id="PS50110"/>
    </source>
</evidence>
<keyword evidence="1 5" id="KW-0597">Phosphoprotein</keyword>
<dbReference type="PRINTS" id="PR00038">
    <property type="entry name" value="HTHLUXR"/>
</dbReference>
<evidence type="ECO:0000313" key="8">
    <source>
        <dbReference type="EMBL" id="MFC6705511.1"/>
    </source>
</evidence>
<dbReference type="RefSeq" id="WP_382400712.1">
    <property type="nucleotide sequence ID" value="NZ_JBHSWH010000001.1"/>
</dbReference>
<evidence type="ECO:0000259" key="6">
    <source>
        <dbReference type="PROSITE" id="PS50043"/>
    </source>
</evidence>
<accession>A0ABW2AFD6</accession>
<name>A0ABW2AFD6_9MICO</name>
<evidence type="ECO:0000256" key="1">
    <source>
        <dbReference type="ARBA" id="ARBA00022553"/>
    </source>
</evidence>
<feature type="modified residue" description="4-aspartylphosphate" evidence="5">
    <location>
        <position position="52"/>
    </location>
</feature>
<dbReference type="InterPro" id="IPR039420">
    <property type="entry name" value="WalR-like"/>
</dbReference>
<sequence>MRAVIGEDHALLRDGLERILHAHDIEVVATADNAPSLVKALREHSPDIAIVDVRMPPTLTDEGLRVAIEARQEQPGLPVLVLSQYVENLYARELLEDGEGGVGYLLKDRVSDVGAFIEAVHQVAGGGTVLDPTVVRQLIARRPQGSKMDRLTDREREVLGEMAQGRSNVAIASALFVTEKAISKHTNAIFSKLDLPVSSDDNRRVLAVLAYLNGQHPRRE</sequence>
<dbReference type="CDD" id="cd06170">
    <property type="entry name" value="LuxR_C_like"/>
    <property type="match status" value="1"/>
</dbReference>
<dbReference type="EMBL" id="JBHSWH010000001">
    <property type="protein sequence ID" value="MFC6705511.1"/>
    <property type="molecule type" value="Genomic_DNA"/>
</dbReference>
<dbReference type="PROSITE" id="PS50043">
    <property type="entry name" value="HTH_LUXR_2"/>
    <property type="match status" value="1"/>
</dbReference>
<dbReference type="PANTHER" id="PTHR43214:SF24">
    <property type="entry name" value="TRANSCRIPTIONAL REGULATORY PROTEIN NARL-RELATED"/>
    <property type="match status" value="1"/>
</dbReference>
<keyword evidence="9" id="KW-1185">Reference proteome</keyword>
<dbReference type="CDD" id="cd17535">
    <property type="entry name" value="REC_NarL-like"/>
    <property type="match status" value="1"/>
</dbReference>
<dbReference type="PROSITE" id="PS50110">
    <property type="entry name" value="RESPONSE_REGULATORY"/>
    <property type="match status" value="1"/>
</dbReference>
<evidence type="ECO:0000313" key="9">
    <source>
        <dbReference type="Proteomes" id="UP001596298"/>
    </source>
</evidence>
<keyword evidence="2" id="KW-0805">Transcription regulation</keyword>
<comment type="caution">
    <text evidence="8">The sequence shown here is derived from an EMBL/GenBank/DDBJ whole genome shotgun (WGS) entry which is preliminary data.</text>
</comment>
<dbReference type="SMART" id="SM00448">
    <property type="entry name" value="REC"/>
    <property type="match status" value="1"/>
</dbReference>
<dbReference type="PANTHER" id="PTHR43214">
    <property type="entry name" value="TWO-COMPONENT RESPONSE REGULATOR"/>
    <property type="match status" value="1"/>
</dbReference>
<dbReference type="SMART" id="SM00421">
    <property type="entry name" value="HTH_LUXR"/>
    <property type="match status" value="1"/>
</dbReference>